<gene>
    <name evidence="1" type="ORF">OCL97_19550</name>
</gene>
<keyword evidence="2" id="KW-1185">Reference proteome</keyword>
<reference evidence="1 2" key="1">
    <citation type="submission" date="2022-09" db="EMBL/GenBank/DDBJ databases">
        <title>New species of Phenylobacterium.</title>
        <authorList>
            <person name="Mieszkin S."/>
        </authorList>
    </citation>
    <scope>NUCLEOTIDE SEQUENCE [LARGE SCALE GENOMIC DNA]</scope>
    <source>
        <strain evidence="1 2">HK31-G</strain>
    </source>
</reference>
<evidence type="ECO:0000313" key="1">
    <source>
        <dbReference type="EMBL" id="MFD3266153.1"/>
    </source>
</evidence>
<comment type="caution">
    <text evidence="1">The sequence shown here is derived from an EMBL/GenBank/DDBJ whole genome shotgun (WGS) entry which is preliminary data.</text>
</comment>
<accession>A0ABW6CSW6</accession>
<organism evidence="1 2">
    <name type="scientific">Phenylobacterium ferrooxidans</name>
    <dbReference type="NCBI Taxonomy" id="2982689"/>
    <lineage>
        <taxon>Bacteria</taxon>
        <taxon>Pseudomonadati</taxon>
        <taxon>Pseudomonadota</taxon>
        <taxon>Alphaproteobacteria</taxon>
        <taxon>Caulobacterales</taxon>
        <taxon>Caulobacteraceae</taxon>
        <taxon>Phenylobacterium</taxon>
    </lineage>
</organism>
<dbReference type="Pfam" id="PF11149">
    <property type="entry name" value="DUF2924"/>
    <property type="match status" value="1"/>
</dbReference>
<evidence type="ECO:0000313" key="2">
    <source>
        <dbReference type="Proteomes" id="UP001598130"/>
    </source>
</evidence>
<sequence length="143" mass="16102">MQTASETSFGDVEATIRAVESMSLQGLRRFWERRWGLSPRLQSTQMLRLLIAWRLQAEIWGGLDGDTKARLLRKGTPRAAPPPVGTSLTREYKGVLHHVEVELGGVRYRGALYGSLSEVAREITGTRWNGPHFFGLRRRNANG</sequence>
<name>A0ABW6CSW6_9CAUL</name>
<dbReference type="RefSeq" id="WP_377371440.1">
    <property type="nucleotide sequence ID" value="NZ_JAOTJD010000048.1"/>
</dbReference>
<dbReference type="Proteomes" id="UP001598130">
    <property type="component" value="Unassembled WGS sequence"/>
</dbReference>
<dbReference type="EMBL" id="JAOTJD010000048">
    <property type="protein sequence ID" value="MFD3266153.1"/>
    <property type="molecule type" value="Genomic_DNA"/>
</dbReference>
<dbReference type="InterPro" id="IPR021322">
    <property type="entry name" value="DUF2924"/>
</dbReference>
<protein>
    <submittedName>
        <fullName evidence="1">DUF2924 domain-containing protein</fullName>
    </submittedName>
</protein>
<proteinExistence type="predicted"/>